<reference evidence="2" key="1">
    <citation type="submission" date="2023-03" db="EMBL/GenBank/DDBJ databases">
        <title>Amycolatopsis taiwanensis NBRC 103393.</title>
        <authorList>
            <person name="Ichikawa N."/>
            <person name="Sato H."/>
            <person name="Tonouchi N."/>
        </authorList>
    </citation>
    <scope>NUCLEOTIDE SEQUENCE</scope>
    <source>
        <strain evidence="2">NBRC 103393</strain>
    </source>
</reference>
<comment type="caution">
    <text evidence="2">The sequence shown here is derived from an EMBL/GenBank/DDBJ whole genome shotgun (WGS) entry which is preliminary data.</text>
</comment>
<evidence type="ECO:0000313" key="3">
    <source>
        <dbReference type="Proteomes" id="UP001165136"/>
    </source>
</evidence>
<dbReference type="Pfam" id="PF01965">
    <property type="entry name" value="DJ-1_PfpI"/>
    <property type="match status" value="1"/>
</dbReference>
<dbReference type="InterPro" id="IPR029062">
    <property type="entry name" value="Class_I_gatase-like"/>
</dbReference>
<dbReference type="PANTHER" id="PTHR43130">
    <property type="entry name" value="ARAC-FAMILY TRANSCRIPTIONAL REGULATOR"/>
    <property type="match status" value="1"/>
</dbReference>
<gene>
    <name evidence="2" type="ORF">Atai01_55680</name>
</gene>
<dbReference type="PANTHER" id="PTHR43130:SF2">
    <property type="entry name" value="DJ-1_PFPI DOMAIN-CONTAINING PROTEIN"/>
    <property type="match status" value="1"/>
</dbReference>
<evidence type="ECO:0000259" key="1">
    <source>
        <dbReference type="Pfam" id="PF01965"/>
    </source>
</evidence>
<dbReference type="Gene3D" id="3.40.50.880">
    <property type="match status" value="1"/>
</dbReference>
<feature type="domain" description="DJ-1/PfpI" evidence="1">
    <location>
        <begin position="2"/>
        <end position="155"/>
    </location>
</feature>
<organism evidence="2 3">
    <name type="scientific">Amycolatopsis taiwanensis</name>
    <dbReference type="NCBI Taxonomy" id="342230"/>
    <lineage>
        <taxon>Bacteria</taxon>
        <taxon>Bacillati</taxon>
        <taxon>Actinomycetota</taxon>
        <taxon>Actinomycetes</taxon>
        <taxon>Pseudonocardiales</taxon>
        <taxon>Pseudonocardiaceae</taxon>
        <taxon>Amycolatopsis</taxon>
    </lineage>
</organism>
<dbReference type="SUPFAM" id="SSF52317">
    <property type="entry name" value="Class I glutamine amidotransferase-like"/>
    <property type="match status" value="1"/>
</dbReference>
<dbReference type="Proteomes" id="UP001165136">
    <property type="component" value="Unassembled WGS sequence"/>
</dbReference>
<sequence>MFPQVTQLDLTGPAQVFARMPDTEVVYVWHRIEPVPTDAGFAMLPTAAFAGAGQADVLFVPGGKGSFDLFDDEVALGFVRTQAENARYVTSVCTGSFALGAAGLLTGRRATSHWGSLHLLAEFGAIPTSERVVRDGDVITGAGVSSGIDFALTLTAELFGDNVAKRIQLGIEYDPAPPFDAGSPARPDADPGEVARWIAGVDAARGPLVRRAAARLGR</sequence>
<dbReference type="EMBL" id="BSTI01000014">
    <property type="protein sequence ID" value="GLY68949.1"/>
    <property type="molecule type" value="Genomic_DNA"/>
</dbReference>
<evidence type="ECO:0000313" key="2">
    <source>
        <dbReference type="EMBL" id="GLY68949.1"/>
    </source>
</evidence>
<accession>A0A9W6VIY5</accession>
<keyword evidence="3" id="KW-1185">Reference proteome</keyword>
<name>A0A9W6VIY5_9PSEU</name>
<dbReference type="InterPro" id="IPR002818">
    <property type="entry name" value="DJ-1/PfpI"/>
</dbReference>
<dbReference type="GO" id="GO:0006355">
    <property type="term" value="P:regulation of DNA-templated transcription"/>
    <property type="evidence" value="ECO:0007669"/>
    <property type="project" value="TreeGrafter"/>
</dbReference>
<dbReference type="AlphaFoldDB" id="A0A9W6VIY5"/>
<dbReference type="InterPro" id="IPR052158">
    <property type="entry name" value="INH-QAR"/>
</dbReference>
<proteinExistence type="predicted"/>
<dbReference type="CDD" id="cd03139">
    <property type="entry name" value="GATase1_PfpI_2"/>
    <property type="match status" value="1"/>
</dbReference>
<protein>
    <submittedName>
        <fullName evidence="2">Dimethylglycine dehydrogenase</fullName>
    </submittedName>
</protein>